<dbReference type="Proteomes" id="UP000664303">
    <property type="component" value="Unassembled WGS sequence"/>
</dbReference>
<dbReference type="FunFam" id="1.10.10.10:FF:000001">
    <property type="entry name" value="LysR family transcriptional regulator"/>
    <property type="match status" value="1"/>
</dbReference>
<evidence type="ECO:0000256" key="4">
    <source>
        <dbReference type="ARBA" id="ARBA00023163"/>
    </source>
</evidence>
<dbReference type="Gene3D" id="3.40.190.290">
    <property type="match status" value="1"/>
</dbReference>
<comment type="caution">
    <text evidence="6">The sequence shown here is derived from an EMBL/GenBank/DDBJ whole genome shotgun (WGS) entry which is preliminary data.</text>
</comment>
<dbReference type="InterPro" id="IPR005119">
    <property type="entry name" value="LysR_subst-bd"/>
</dbReference>
<feature type="domain" description="HTH lysR-type" evidence="5">
    <location>
        <begin position="16"/>
        <end position="73"/>
    </location>
</feature>
<dbReference type="Pfam" id="PF00126">
    <property type="entry name" value="HTH_1"/>
    <property type="match status" value="1"/>
</dbReference>
<gene>
    <name evidence="6" type="ORF">JYP50_04605</name>
</gene>
<sequence length="315" mass="34094">MHQFGGRERTGTMAMDKLEAMRVFTAVVEQGSFVDASRALDLSAPAVTRSVARLESALGVPLFHRSTRHVRLTDSGQRYYTHVKGVLESVQEAEAAVTGSYAEPHGQLTVTAPALFGHKYVVPIITEYVMTHGRVSVNSLFLDRVTNLLEDNLDVAIRIGALADSGLFATHVGDTHRVVCAAPDYLAERGIPRTPADLAEHDIVHATAVEPLTAWAFGKQKVKVAPRLQCNQNSAAVRAAVMGMGVTRVMCYQVADELAAGTLQLLLEDFEPPSLPIHVVYLEGRKANAKIRSFVDLAVERLRASSLACPISLTG</sequence>
<proteinExistence type="inferred from homology"/>
<dbReference type="PROSITE" id="PS50931">
    <property type="entry name" value="HTH_LYSR"/>
    <property type="match status" value="1"/>
</dbReference>
<evidence type="ECO:0000256" key="1">
    <source>
        <dbReference type="ARBA" id="ARBA00009437"/>
    </source>
</evidence>
<dbReference type="SUPFAM" id="SSF53850">
    <property type="entry name" value="Periplasmic binding protein-like II"/>
    <property type="match status" value="1"/>
</dbReference>
<dbReference type="PANTHER" id="PTHR30537">
    <property type="entry name" value="HTH-TYPE TRANSCRIPTIONAL REGULATOR"/>
    <property type="match status" value="1"/>
</dbReference>
<keyword evidence="7" id="KW-1185">Reference proteome</keyword>
<dbReference type="GO" id="GO:0006351">
    <property type="term" value="P:DNA-templated transcription"/>
    <property type="evidence" value="ECO:0007669"/>
    <property type="project" value="TreeGrafter"/>
</dbReference>
<name>A0A939DD38_9GAMM</name>
<dbReference type="PANTHER" id="PTHR30537:SF5">
    <property type="entry name" value="HTH-TYPE TRANSCRIPTIONAL ACTIVATOR TTDR-RELATED"/>
    <property type="match status" value="1"/>
</dbReference>
<dbReference type="EMBL" id="JAFKCZ010000003">
    <property type="protein sequence ID" value="MBN7795859.1"/>
    <property type="molecule type" value="Genomic_DNA"/>
</dbReference>
<keyword evidence="2" id="KW-0805">Transcription regulation</keyword>
<protein>
    <submittedName>
        <fullName evidence="6">LysR family transcriptional regulator</fullName>
    </submittedName>
</protein>
<keyword evidence="3" id="KW-0238">DNA-binding</keyword>
<keyword evidence="4" id="KW-0804">Transcription</keyword>
<dbReference type="Pfam" id="PF03466">
    <property type="entry name" value="LysR_substrate"/>
    <property type="match status" value="1"/>
</dbReference>
<dbReference type="InterPro" id="IPR036388">
    <property type="entry name" value="WH-like_DNA-bd_sf"/>
</dbReference>
<evidence type="ECO:0000259" key="5">
    <source>
        <dbReference type="PROSITE" id="PS50931"/>
    </source>
</evidence>
<evidence type="ECO:0000256" key="2">
    <source>
        <dbReference type="ARBA" id="ARBA00023015"/>
    </source>
</evidence>
<dbReference type="SUPFAM" id="SSF46785">
    <property type="entry name" value="Winged helix' DNA-binding domain"/>
    <property type="match status" value="1"/>
</dbReference>
<dbReference type="GO" id="GO:0003700">
    <property type="term" value="F:DNA-binding transcription factor activity"/>
    <property type="evidence" value="ECO:0007669"/>
    <property type="project" value="InterPro"/>
</dbReference>
<dbReference type="InterPro" id="IPR000847">
    <property type="entry name" value="LysR_HTH_N"/>
</dbReference>
<dbReference type="InterPro" id="IPR058163">
    <property type="entry name" value="LysR-type_TF_proteobact-type"/>
</dbReference>
<dbReference type="AlphaFoldDB" id="A0A939DD38"/>
<evidence type="ECO:0000313" key="7">
    <source>
        <dbReference type="Proteomes" id="UP000664303"/>
    </source>
</evidence>
<evidence type="ECO:0000313" key="6">
    <source>
        <dbReference type="EMBL" id="MBN7795859.1"/>
    </source>
</evidence>
<dbReference type="InterPro" id="IPR036390">
    <property type="entry name" value="WH_DNA-bd_sf"/>
</dbReference>
<reference evidence="6" key="1">
    <citation type="submission" date="2021-02" db="EMBL/GenBank/DDBJ databases">
        <title>PHA producing bacteria isolated from coastal sediment in Guangdong, Shenzhen.</title>
        <authorList>
            <person name="Zheng W."/>
            <person name="Yu S."/>
            <person name="Huang Y."/>
        </authorList>
    </citation>
    <scope>NUCLEOTIDE SEQUENCE</scope>
    <source>
        <strain evidence="6">TN14-10</strain>
    </source>
</reference>
<dbReference type="GO" id="GO:0043565">
    <property type="term" value="F:sequence-specific DNA binding"/>
    <property type="evidence" value="ECO:0007669"/>
    <property type="project" value="TreeGrafter"/>
</dbReference>
<dbReference type="CDD" id="cd08471">
    <property type="entry name" value="PBP2_CrgA_like_2"/>
    <property type="match status" value="1"/>
</dbReference>
<dbReference type="Gene3D" id="1.10.10.10">
    <property type="entry name" value="Winged helix-like DNA-binding domain superfamily/Winged helix DNA-binding domain"/>
    <property type="match status" value="1"/>
</dbReference>
<dbReference type="PRINTS" id="PR00039">
    <property type="entry name" value="HTHLYSR"/>
</dbReference>
<accession>A0A939DD38</accession>
<comment type="similarity">
    <text evidence="1">Belongs to the LysR transcriptional regulatory family.</text>
</comment>
<evidence type="ECO:0000256" key="3">
    <source>
        <dbReference type="ARBA" id="ARBA00023125"/>
    </source>
</evidence>
<organism evidence="6 7">
    <name type="scientific">Parahaliea mediterranea</name>
    <dbReference type="NCBI Taxonomy" id="651086"/>
    <lineage>
        <taxon>Bacteria</taxon>
        <taxon>Pseudomonadati</taxon>
        <taxon>Pseudomonadota</taxon>
        <taxon>Gammaproteobacteria</taxon>
        <taxon>Cellvibrionales</taxon>
        <taxon>Halieaceae</taxon>
        <taxon>Parahaliea</taxon>
    </lineage>
</organism>